<dbReference type="Pfam" id="PF22725">
    <property type="entry name" value="GFO_IDH_MocA_C3"/>
    <property type="match status" value="1"/>
</dbReference>
<feature type="domain" description="GFO/IDH/MocA-like oxidoreductase" evidence="2">
    <location>
        <begin position="140"/>
        <end position="265"/>
    </location>
</feature>
<dbReference type="SUPFAM" id="SSF55347">
    <property type="entry name" value="Glyceraldehyde-3-phosphate dehydrogenase-like, C-terminal domain"/>
    <property type="match status" value="1"/>
</dbReference>
<feature type="domain" description="Gfo/Idh/MocA-like oxidoreductase N-terminal" evidence="1">
    <location>
        <begin position="12"/>
        <end position="131"/>
    </location>
</feature>
<dbReference type="InterPro" id="IPR055170">
    <property type="entry name" value="GFO_IDH_MocA-like_dom"/>
</dbReference>
<dbReference type="SUPFAM" id="SSF51735">
    <property type="entry name" value="NAD(P)-binding Rossmann-fold domains"/>
    <property type="match status" value="1"/>
</dbReference>
<dbReference type="Proteomes" id="UP001162734">
    <property type="component" value="Chromosome"/>
</dbReference>
<evidence type="ECO:0000259" key="1">
    <source>
        <dbReference type="Pfam" id="PF01408"/>
    </source>
</evidence>
<dbReference type="InterPro" id="IPR036291">
    <property type="entry name" value="NAD(P)-bd_dom_sf"/>
</dbReference>
<dbReference type="RefSeq" id="WP_248342818.1">
    <property type="nucleotide sequence ID" value="NZ_AP025592.1"/>
</dbReference>
<reference evidence="4" key="1">
    <citation type="journal article" date="2022" name="Int. J. Syst. Evol. Microbiol.">
        <title>Anaeromyxobacter oryzae sp. nov., Anaeromyxobacter diazotrophicus sp. nov. and Anaeromyxobacter paludicola sp. nov., isolated from paddy soils.</title>
        <authorList>
            <person name="Itoh H."/>
            <person name="Xu Z."/>
            <person name="Mise K."/>
            <person name="Masuda Y."/>
            <person name="Ushijima N."/>
            <person name="Hayakawa C."/>
            <person name="Shiratori Y."/>
            <person name="Senoo K."/>
        </authorList>
    </citation>
    <scope>NUCLEOTIDE SEQUENCE [LARGE SCALE GENOMIC DNA]</scope>
    <source>
        <strain evidence="4">Red630</strain>
    </source>
</reference>
<dbReference type="Gene3D" id="3.40.50.720">
    <property type="entry name" value="NAD(P)-binding Rossmann-like Domain"/>
    <property type="match status" value="1"/>
</dbReference>
<dbReference type="InterPro" id="IPR051317">
    <property type="entry name" value="Gfo/Idh/MocA_oxidoreduct"/>
</dbReference>
<gene>
    <name evidence="3" type="ORF">AMPC_34790</name>
</gene>
<dbReference type="EMBL" id="AP025592">
    <property type="protein sequence ID" value="BDG10366.1"/>
    <property type="molecule type" value="Genomic_DNA"/>
</dbReference>
<name>A0ABM7XEP6_9BACT</name>
<proteinExistence type="predicted"/>
<dbReference type="Pfam" id="PF01408">
    <property type="entry name" value="GFO_IDH_MocA"/>
    <property type="match status" value="1"/>
</dbReference>
<sequence length="371" mass="40910">MTGRTSSGRRLRGALVGFGFIGAKGHVPAYAKREDVEIVAVADVCPARREKVAEQLPRARVYESHEALLAAERELDFLDVATPPCDHAAIARAGLELGLHVLCEKPLTTTLADAASLLETAKRARRVLFPAHNYKHAPVVQAIREIIASGKIGKVRSVTLGTYRNTHAKGVTEWNTHWRRQVRYSGGGIAMDHGSHSFYLTFDWMGAWPTAVTAKMSNLEPQKYDTEDNFSVVLTFPNGLAHAHLTWTAGVRKVQYSVQGDQGAITVSDDDLEIAVMKRTGGEDVAQGNVTWEFEKRTIASDWMDASHTRWFNAMFDQFRAAIDRGDYAGKEAQDAYRCIEIITTAYQSAAQGCRELPLGVPPDEAVRSGR</sequence>
<dbReference type="PANTHER" id="PTHR43708:SF8">
    <property type="entry name" value="OXIDOREDUCTASE"/>
    <property type="match status" value="1"/>
</dbReference>
<evidence type="ECO:0000313" key="4">
    <source>
        <dbReference type="Proteomes" id="UP001162734"/>
    </source>
</evidence>
<dbReference type="InterPro" id="IPR000683">
    <property type="entry name" value="Gfo/Idh/MocA-like_OxRdtase_N"/>
</dbReference>
<dbReference type="Gene3D" id="3.30.360.10">
    <property type="entry name" value="Dihydrodipicolinate Reductase, domain 2"/>
    <property type="match status" value="1"/>
</dbReference>
<keyword evidence="4" id="KW-1185">Reference proteome</keyword>
<evidence type="ECO:0000259" key="2">
    <source>
        <dbReference type="Pfam" id="PF22725"/>
    </source>
</evidence>
<organism evidence="3 4">
    <name type="scientific">Anaeromyxobacter paludicola</name>
    <dbReference type="NCBI Taxonomy" id="2918171"/>
    <lineage>
        <taxon>Bacteria</taxon>
        <taxon>Pseudomonadati</taxon>
        <taxon>Myxococcota</taxon>
        <taxon>Myxococcia</taxon>
        <taxon>Myxococcales</taxon>
        <taxon>Cystobacterineae</taxon>
        <taxon>Anaeromyxobacteraceae</taxon>
        <taxon>Anaeromyxobacter</taxon>
    </lineage>
</organism>
<protein>
    <submittedName>
        <fullName evidence="3">Oxidoreductase</fullName>
    </submittedName>
</protein>
<evidence type="ECO:0000313" key="3">
    <source>
        <dbReference type="EMBL" id="BDG10366.1"/>
    </source>
</evidence>
<dbReference type="PANTHER" id="PTHR43708">
    <property type="entry name" value="CONSERVED EXPRESSED OXIDOREDUCTASE (EUROFUNG)"/>
    <property type="match status" value="1"/>
</dbReference>
<accession>A0ABM7XEP6</accession>